<keyword evidence="1" id="KW-0472">Membrane</keyword>
<evidence type="ECO:0000313" key="2">
    <source>
        <dbReference type="EMBL" id="CAB3405734.1"/>
    </source>
</evidence>
<feature type="transmembrane region" description="Helical" evidence="1">
    <location>
        <begin position="84"/>
        <end position="107"/>
    </location>
</feature>
<keyword evidence="3" id="KW-1185">Reference proteome</keyword>
<keyword evidence="1" id="KW-0812">Transmembrane</keyword>
<evidence type="ECO:0000256" key="1">
    <source>
        <dbReference type="SAM" id="Phobius"/>
    </source>
</evidence>
<organism evidence="2 3">
    <name type="scientific">Caenorhabditis bovis</name>
    <dbReference type="NCBI Taxonomy" id="2654633"/>
    <lineage>
        <taxon>Eukaryota</taxon>
        <taxon>Metazoa</taxon>
        <taxon>Ecdysozoa</taxon>
        <taxon>Nematoda</taxon>
        <taxon>Chromadorea</taxon>
        <taxon>Rhabditida</taxon>
        <taxon>Rhabditina</taxon>
        <taxon>Rhabditomorpha</taxon>
        <taxon>Rhabditoidea</taxon>
        <taxon>Rhabditidae</taxon>
        <taxon>Peloderinae</taxon>
        <taxon>Caenorhabditis</taxon>
    </lineage>
</organism>
<sequence length="189" mass="21177">MPKSTIARCAATLTNLIFLACALALLATTLFAAFNAPKPVVSPERVSVYPQYIITLLLVGCYAAALSILSLLGLVSLCFLNSFLLFLYILGQAAMIGALLISIAFTLTVRKRLHYKLEESWRGKPTCLEGETCTPVETFRRSESILIFCLLGFLVLQIIHICTCWYLCERRSNQEKYKLQLQRADEDDE</sequence>
<dbReference type="Proteomes" id="UP000494206">
    <property type="component" value="Unassembled WGS sequence"/>
</dbReference>
<reference evidence="2 3" key="1">
    <citation type="submission" date="2020-04" db="EMBL/GenBank/DDBJ databases">
        <authorList>
            <person name="Laetsch R D."/>
            <person name="Stevens L."/>
            <person name="Kumar S."/>
            <person name="Blaxter L. M."/>
        </authorList>
    </citation>
    <scope>NUCLEOTIDE SEQUENCE [LARGE SCALE GENOMIC DNA]</scope>
</reference>
<dbReference type="OrthoDB" id="5829330at2759"/>
<feature type="transmembrane region" description="Helical" evidence="1">
    <location>
        <begin position="145"/>
        <end position="168"/>
    </location>
</feature>
<comment type="caution">
    <text evidence="2">The sequence shown here is derived from an EMBL/GenBank/DDBJ whole genome shotgun (WGS) entry which is preliminary data.</text>
</comment>
<gene>
    <name evidence="2" type="ORF">CBOVIS_LOCUS7897</name>
</gene>
<dbReference type="EMBL" id="CADEPM010000005">
    <property type="protein sequence ID" value="CAB3405734.1"/>
    <property type="molecule type" value="Genomic_DNA"/>
</dbReference>
<feature type="transmembrane region" description="Helical" evidence="1">
    <location>
        <begin position="48"/>
        <end position="72"/>
    </location>
</feature>
<name>A0A8S1F179_9PELO</name>
<evidence type="ECO:0000313" key="3">
    <source>
        <dbReference type="Proteomes" id="UP000494206"/>
    </source>
</evidence>
<dbReference type="AlphaFoldDB" id="A0A8S1F179"/>
<protein>
    <submittedName>
        <fullName evidence="2">Uncharacterized protein</fullName>
    </submittedName>
</protein>
<proteinExistence type="predicted"/>
<keyword evidence="1" id="KW-1133">Transmembrane helix</keyword>
<dbReference type="PROSITE" id="PS51257">
    <property type="entry name" value="PROKAR_LIPOPROTEIN"/>
    <property type="match status" value="1"/>
</dbReference>
<accession>A0A8S1F179</accession>